<keyword evidence="8" id="KW-1185">Reference proteome</keyword>
<feature type="domain" description="TM2" evidence="6">
    <location>
        <begin position="17"/>
        <end position="69"/>
    </location>
</feature>
<keyword evidence="3 5" id="KW-1133">Transmembrane helix</keyword>
<name>A0A1G7JWE9_9RHOB</name>
<feature type="transmembrane region" description="Helical" evidence="5">
    <location>
        <begin position="20"/>
        <end position="40"/>
    </location>
</feature>
<evidence type="ECO:0000256" key="5">
    <source>
        <dbReference type="SAM" id="Phobius"/>
    </source>
</evidence>
<dbReference type="STRING" id="521013.SAMN04488567_0033"/>
<dbReference type="RefSeq" id="WP_090114671.1">
    <property type="nucleotide sequence ID" value="NZ_FNAT01000010.1"/>
</dbReference>
<dbReference type="GO" id="GO:0016020">
    <property type="term" value="C:membrane"/>
    <property type="evidence" value="ECO:0007669"/>
    <property type="project" value="UniProtKB-SubCell"/>
</dbReference>
<evidence type="ECO:0000256" key="4">
    <source>
        <dbReference type="ARBA" id="ARBA00023136"/>
    </source>
</evidence>
<proteinExistence type="predicted"/>
<protein>
    <submittedName>
        <fullName evidence="7">TM2 domain-containing protein</fullName>
    </submittedName>
</protein>
<reference evidence="8" key="1">
    <citation type="submission" date="2016-10" db="EMBL/GenBank/DDBJ databases">
        <authorList>
            <person name="Varghese N."/>
            <person name="Submissions S."/>
        </authorList>
    </citation>
    <scope>NUCLEOTIDE SEQUENCE [LARGE SCALE GENOMIC DNA]</scope>
    <source>
        <strain evidence="8">DSM 21424</strain>
    </source>
</reference>
<comment type="subcellular location">
    <subcellularLocation>
        <location evidence="1">Membrane</location>
        <topology evidence="1">Multi-pass membrane protein</topology>
    </subcellularLocation>
</comment>
<sequence length="104" mass="11709">MTELERLRIDARVAREGKQYPTALLLALFLGPLGAHRFYLGRRGSAAMMLMLAVTVVGLAVTLVWTLWDLVRLPRMVLDENRALRARLRDEHAARQEAQGLAAE</sequence>
<dbReference type="Proteomes" id="UP000198922">
    <property type="component" value="Unassembled WGS sequence"/>
</dbReference>
<evidence type="ECO:0000256" key="2">
    <source>
        <dbReference type="ARBA" id="ARBA00022692"/>
    </source>
</evidence>
<evidence type="ECO:0000259" key="6">
    <source>
        <dbReference type="Pfam" id="PF05154"/>
    </source>
</evidence>
<keyword evidence="4 5" id="KW-0472">Membrane</keyword>
<feature type="transmembrane region" description="Helical" evidence="5">
    <location>
        <begin position="46"/>
        <end position="68"/>
    </location>
</feature>
<keyword evidence="2 5" id="KW-0812">Transmembrane</keyword>
<dbReference type="Pfam" id="PF05154">
    <property type="entry name" value="TM2"/>
    <property type="match status" value="1"/>
</dbReference>
<dbReference type="PANTHER" id="PTHR21016">
    <property type="entry name" value="BETA-AMYLOID BINDING PROTEIN-RELATED"/>
    <property type="match status" value="1"/>
</dbReference>
<evidence type="ECO:0000313" key="8">
    <source>
        <dbReference type="Proteomes" id="UP000198922"/>
    </source>
</evidence>
<evidence type="ECO:0000256" key="1">
    <source>
        <dbReference type="ARBA" id="ARBA00004141"/>
    </source>
</evidence>
<organism evidence="7 8">
    <name type="scientific">Limimaricola pyoseonensis</name>
    <dbReference type="NCBI Taxonomy" id="521013"/>
    <lineage>
        <taxon>Bacteria</taxon>
        <taxon>Pseudomonadati</taxon>
        <taxon>Pseudomonadota</taxon>
        <taxon>Alphaproteobacteria</taxon>
        <taxon>Rhodobacterales</taxon>
        <taxon>Paracoccaceae</taxon>
        <taxon>Limimaricola</taxon>
    </lineage>
</organism>
<gene>
    <name evidence="7" type="ORF">SAMN04488567_0033</name>
</gene>
<dbReference type="InterPro" id="IPR050932">
    <property type="entry name" value="TM2D1-3-like"/>
</dbReference>
<evidence type="ECO:0000313" key="7">
    <source>
        <dbReference type="EMBL" id="SDF29263.1"/>
    </source>
</evidence>
<dbReference type="AlphaFoldDB" id="A0A1G7JWE9"/>
<accession>A0A1G7JWE9</accession>
<dbReference type="PANTHER" id="PTHR21016:SF25">
    <property type="entry name" value="TM2 DOMAIN-CONTAINING PROTEIN DDB_G0277895-RELATED"/>
    <property type="match status" value="1"/>
</dbReference>
<dbReference type="InterPro" id="IPR007829">
    <property type="entry name" value="TM2"/>
</dbReference>
<evidence type="ECO:0000256" key="3">
    <source>
        <dbReference type="ARBA" id="ARBA00022989"/>
    </source>
</evidence>
<dbReference type="EMBL" id="FNAT01000010">
    <property type="protein sequence ID" value="SDF29263.1"/>
    <property type="molecule type" value="Genomic_DNA"/>
</dbReference>